<comment type="similarity">
    <text evidence="2">Belongs to the acyltransferase 3 family.</text>
</comment>
<dbReference type="InterPro" id="IPR002656">
    <property type="entry name" value="Acyl_transf_3_dom"/>
</dbReference>
<feature type="transmembrane region" description="Helical" evidence="7">
    <location>
        <begin position="180"/>
        <end position="200"/>
    </location>
</feature>
<evidence type="ECO:0000256" key="3">
    <source>
        <dbReference type="ARBA" id="ARBA00022475"/>
    </source>
</evidence>
<evidence type="ECO:0000313" key="10">
    <source>
        <dbReference type="Proteomes" id="UP000241954"/>
    </source>
</evidence>
<keyword evidence="4 7" id="KW-0812">Transmembrane</keyword>
<name>A0A2T3MB96_9GAMM</name>
<proteinExistence type="inferred from homology"/>
<dbReference type="Pfam" id="PF01757">
    <property type="entry name" value="Acyl_transf_3"/>
    <property type="match status" value="1"/>
</dbReference>
<evidence type="ECO:0000256" key="4">
    <source>
        <dbReference type="ARBA" id="ARBA00022692"/>
    </source>
</evidence>
<evidence type="ECO:0000313" key="9">
    <source>
        <dbReference type="EMBL" id="PSV90462.1"/>
    </source>
</evidence>
<sequence>MVVAIHGGFLSKFSQLGDFLTTNGLFRIAVPIFFIINGYYFISVNNIDKLKKWFYRVFLLYLFWMVFYSYEWFDIQPFSLASVIKNIIQFIIGYLHLWYLSGMIGAGILTFIFRNKVKLGLILSVTLFILGVSIQYLGNYHVFSIPILDKLANYAFIHRNFLFIGFPFFYIGFVIRKNGLFAGLSLPILIYASILGGGLLLGESWYNYSNPQNDGGFDNYLSLALICPAIFLLVVNPKLTIESNYSNLTLISTSIYLIHPFWFIVLRKFGVFDNIIVTLLCFTLSLLSSYLLIKLYNMKVRNKKIFKFIL</sequence>
<feature type="transmembrane region" description="Helical" evidence="7">
    <location>
        <begin position="248"/>
        <end position="265"/>
    </location>
</feature>
<keyword evidence="3" id="KW-1003">Cell membrane</keyword>
<protein>
    <recommendedName>
        <fullName evidence="8">Acyltransferase 3 domain-containing protein</fullName>
    </recommendedName>
</protein>
<keyword evidence="6 7" id="KW-0472">Membrane</keyword>
<comment type="subcellular location">
    <subcellularLocation>
        <location evidence="1">Cell membrane</location>
        <topology evidence="1">Multi-pass membrane protein</topology>
    </subcellularLocation>
</comment>
<feature type="transmembrane region" description="Helical" evidence="7">
    <location>
        <begin position="220"/>
        <end position="236"/>
    </location>
</feature>
<accession>A0A2T3MB96</accession>
<reference evidence="9 10" key="1">
    <citation type="submission" date="2018-01" db="EMBL/GenBank/DDBJ databases">
        <title>Whole genome sequencing of Histamine producing bacteria.</title>
        <authorList>
            <person name="Butler K."/>
        </authorList>
    </citation>
    <scope>NUCLEOTIDE SEQUENCE [LARGE SCALE GENOMIC DNA]</scope>
    <source>
        <strain evidence="9 10">NCIMB 13481</strain>
    </source>
</reference>
<evidence type="ECO:0000259" key="8">
    <source>
        <dbReference type="Pfam" id="PF01757"/>
    </source>
</evidence>
<dbReference type="Proteomes" id="UP000241954">
    <property type="component" value="Unassembled WGS sequence"/>
</dbReference>
<evidence type="ECO:0000256" key="1">
    <source>
        <dbReference type="ARBA" id="ARBA00004651"/>
    </source>
</evidence>
<feature type="domain" description="Acyltransferase 3" evidence="8">
    <location>
        <begin position="1"/>
        <end position="293"/>
    </location>
</feature>
<dbReference type="GO" id="GO:0009246">
    <property type="term" value="P:enterobacterial common antigen biosynthetic process"/>
    <property type="evidence" value="ECO:0007669"/>
    <property type="project" value="TreeGrafter"/>
</dbReference>
<dbReference type="EMBL" id="PYLW01000029">
    <property type="protein sequence ID" value="PSV90462.1"/>
    <property type="molecule type" value="Genomic_DNA"/>
</dbReference>
<evidence type="ECO:0000256" key="2">
    <source>
        <dbReference type="ARBA" id="ARBA00007400"/>
    </source>
</evidence>
<evidence type="ECO:0000256" key="7">
    <source>
        <dbReference type="SAM" id="Phobius"/>
    </source>
</evidence>
<keyword evidence="5 7" id="KW-1133">Transmembrane helix</keyword>
<feature type="transmembrane region" description="Helical" evidence="7">
    <location>
        <begin position="53"/>
        <end position="70"/>
    </location>
</feature>
<feature type="transmembrane region" description="Helical" evidence="7">
    <location>
        <begin position="271"/>
        <end position="293"/>
    </location>
</feature>
<gene>
    <name evidence="9" type="ORF">C9I88_17970</name>
</gene>
<evidence type="ECO:0000256" key="6">
    <source>
        <dbReference type="ARBA" id="ARBA00023136"/>
    </source>
</evidence>
<dbReference type="PANTHER" id="PTHR40074:SF2">
    <property type="entry name" value="O-ACETYLTRANSFERASE WECH"/>
    <property type="match status" value="1"/>
</dbReference>
<feature type="transmembrane region" description="Helical" evidence="7">
    <location>
        <begin position="24"/>
        <end position="41"/>
    </location>
</feature>
<comment type="caution">
    <text evidence="9">The sequence shown here is derived from an EMBL/GenBank/DDBJ whole genome shotgun (WGS) entry which is preliminary data.</text>
</comment>
<feature type="transmembrane region" description="Helical" evidence="7">
    <location>
        <begin position="157"/>
        <end position="175"/>
    </location>
</feature>
<dbReference type="PANTHER" id="PTHR40074">
    <property type="entry name" value="O-ACETYLTRANSFERASE WECH"/>
    <property type="match status" value="1"/>
</dbReference>
<dbReference type="AlphaFoldDB" id="A0A2T3MB96"/>
<organism evidence="9 10">
    <name type="scientific">Photobacterium iliopiscarium</name>
    <dbReference type="NCBI Taxonomy" id="56192"/>
    <lineage>
        <taxon>Bacteria</taxon>
        <taxon>Pseudomonadati</taxon>
        <taxon>Pseudomonadota</taxon>
        <taxon>Gammaproteobacteria</taxon>
        <taxon>Vibrionales</taxon>
        <taxon>Vibrionaceae</taxon>
        <taxon>Photobacterium</taxon>
    </lineage>
</organism>
<feature type="transmembrane region" description="Helical" evidence="7">
    <location>
        <begin position="119"/>
        <end position="137"/>
    </location>
</feature>
<feature type="transmembrane region" description="Helical" evidence="7">
    <location>
        <begin position="90"/>
        <end position="112"/>
    </location>
</feature>
<dbReference type="GO" id="GO:0016413">
    <property type="term" value="F:O-acetyltransferase activity"/>
    <property type="evidence" value="ECO:0007669"/>
    <property type="project" value="TreeGrafter"/>
</dbReference>
<dbReference type="GO" id="GO:0005886">
    <property type="term" value="C:plasma membrane"/>
    <property type="evidence" value="ECO:0007669"/>
    <property type="project" value="UniProtKB-SubCell"/>
</dbReference>
<evidence type="ECO:0000256" key="5">
    <source>
        <dbReference type="ARBA" id="ARBA00022989"/>
    </source>
</evidence>